<evidence type="ECO:0000256" key="1">
    <source>
        <dbReference type="SAM" id="MobiDB-lite"/>
    </source>
</evidence>
<sequence>MNNKSNYTRVVEILKADNKTLERAMQLSPEDANEFQEALDYNNAVIKASQSIIKAIDIVSEADKKAAANDKQAGGKKRAAELKEKANNTPKDPTPAPEPEPAKAEVNTDIDINELFG</sequence>
<dbReference type="EMBL" id="BK014703">
    <property type="protein sequence ID" value="DAD68503.1"/>
    <property type="molecule type" value="Genomic_DNA"/>
</dbReference>
<organism evidence="2">
    <name type="scientific">Siphoviridae sp. cttkn18</name>
    <dbReference type="NCBI Taxonomy" id="2823607"/>
    <lineage>
        <taxon>Viruses</taxon>
        <taxon>Duplodnaviria</taxon>
        <taxon>Heunggongvirae</taxon>
        <taxon>Uroviricota</taxon>
        <taxon>Caudoviricetes</taxon>
    </lineage>
</organism>
<evidence type="ECO:0000313" key="2">
    <source>
        <dbReference type="EMBL" id="DAD68503.1"/>
    </source>
</evidence>
<name>A0A8S5LEZ5_9CAUD</name>
<proteinExistence type="predicted"/>
<reference evidence="2" key="1">
    <citation type="journal article" date="2021" name="Proc. Natl. Acad. Sci. U.S.A.">
        <title>A Catalog of Tens of Thousands of Viruses from Human Metagenomes Reveals Hidden Associations with Chronic Diseases.</title>
        <authorList>
            <person name="Tisza M.J."/>
            <person name="Buck C.B."/>
        </authorList>
    </citation>
    <scope>NUCLEOTIDE SEQUENCE</scope>
    <source>
        <strain evidence="2">Cttkn18</strain>
    </source>
</reference>
<accession>A0A8S5LEZ5</accession>
<feature type="region of interest" description="Disordered" evidence="1">
    <location>
        <begin position="63"/>
        <end position="117"/>
    </location>
</feature>
<protein>
    <submittedName>
        <fullName evidence="2">Uncharacterized protein</fullName>
    </submittedName>
</protein>